<sequence>MLFSQKNLESDMKVGFKGNPNIGSVVLNQFADSAEFKSFANDFQQGDKVFIISSIFGGTGIILPSLRTVFVSA</sequence>
<dbReference type="Proteomes" id="UP000027616">
    <property type="component" value="Chromosome I"/>
</dbReference>
<dbReference type="eggNOG" id="COG0206">
    <property type="taxonomic scope" value="Bacteria"/>
</dbReference>
<dbReference type="AlphaFoldDB" id="A0A060R8H3"/>
<accession>A0A060R8H3</accession>
<evidence type="ECO:0000313" key="1">
    <source>
        <dbReference type="EMBL" id="CDN31801.1"/>
    </source>
</evidence>
<evidence type="ECO:0000313" key="2">
    <source>
        <dbReference type="Proteomes" id="UP000027616"/>
    </source>
</evidence>
<dbReference type="HOGENOM" id="CLU_2700718_0_0_10"/>
<name>A0A060R8H3_9BACT</name>
<proteinExistence type="predicted"/>
<reference evidence="1 2" key="1">
    <citation type="journal article" date="2015" name="Genome Announc.">
        <title>Complete Genome Sequence of the Novel Leech Symbiont Mucinivorans hirudinis M3T.</title>
        <authorList>
            <person name="Nelson M.C."/>
            <person name="Bomar L."/>
            <person name="Graf J."/>
        </authorList>
    </citation>
    <scope>NUCLEOTIDE SEQUENCE [LARGE SCALE GENOMIC DNA]</scope>
    <source>
        <strain evidence="2">M3</strain>
    </source>
</reference>
<gene>
    <name evidence="1" type="ORF">BN938_1721</name>
</gene>
<keyword evidence="2" id="KW-1185">Reference proteome</keyword>
<dbReference type="STRING" id="1433126.BN938_1721"/>
<protein>
    <submittedName>
        <fullName evidence="1">Sll0445 protein</fullName>
    </submittedName>
</protein>
<dbReference type="KEGG" id="rbc:BN938_1721"/>
<organism evidence="1 2">
    <name type="scientific">Mucinivorans hirudinis</name>
    <dbReference type="NCBI Taxonomy" id="1433126"/>
    <lineage>
        <taxon>Bacteria</taxon>
        <taxon>Pseudomonadati</taxon>
        <taxon>Bacteroidota</taxon>
        <taxon>Bacteroidia</taxon>
        <taxon>Bacteroidales</taxon>
        <taxon>Rikenellaceae</taxon>
        <taxon>Mucinivorans</taxon>
    </lineage>
</organism>
<dbReference type="EMBL" id="HG934468">
    <property type="protein sequence ID" value="CDN31801.1"/>
    <property type="molecule type" value="Genomic_DNA"/>
</dbReference>